<sequence length="503" mass="57861">MSTVVLSRLIQPQFSFMFSNYSSSNVKTTMKAHIELDNLQFHPENISFYLSAFGPYRLTSGSISHLLIKKSLISADTTPIRIECDDIVMNLDFLDGEDAKFEYDVSKIPSLSYPAESVEAEMDTCTLKFTNMKINLNFLNKFQIIAIIPTFIMYATNSSFLIATPLELRQLISQKGFAYNEAHLQIEKICVLEKKPNFNELLGQFCEMMPVIARYIVKKRTITLFNQSEIDIFFQKDLVIHLNTQLIEALKEISAVYQKSMKAWDARKRLYQVCNHVPPMLSFFTRITTNFKSIICHVQDEDMTYDTVVSKGASFSIVMFPDCLFIWRNIMVIPPFEFFINGEQIIKGSRGTRTLKIPQTDIIERSYLNSKGYFLFAEQLTNSKDGFCHIDVSAQGKLFIDKSGENFKRFKTKLSEIFGLLTYDKQVKGNLSILELLSKNERKKHITTSKNTDFAINEENGKITLFLKTERTDLAPLMDEENEGKINIKNTEAQMVFTTSRNH</sequence>
<organism evidence="1 2">
    <name type="scientific">Tritrichomonas foetus</name>
    <dbReference type="NCBI Taxonomy" id="1144522"/>
    <lineage>
        <taxon>Eukaryota</taxon>
        <taxon>Metamonada</taxon>
        <taxon>Parabasalia</taxon>
        <taxon>Tritrichomonadida</taxon>
        <taxon>Tritrichomonadidae</taxon>
        <taxon>Tritrichomonas</taxon>
    </lineage>
</organism>
<comment type="caution">
    <text evidence="1">The sequence shown here is derived from an EMBL/GenBank/DDBJ whole genome shotgun (WGS) entry which is preliminary data.</text>
</comment>
<proteinExistence type="predicted"/>
<accession>A0A1J4KNW1</accession>
<dbReference type="EMBL" id="MLAK01000550">
    <property type="protein sequence ID" value="OHT12975.1"/>
    <property type="molecule type" value="Genomic_DNA"/>
</dbReference>
<dbReference type="AlphaFoldDB" id="A0A1J4KNW1"/>
<name>A0A1J4KNW1_9EUKA</name>
<dbReference type="OrthoDB" id="10472286at2759"/>
<dbReference type="VEuPathDB" id="TrichDB:TRFO_16922"/>
<evidence type="ECO:0000313" key="1">
    <source>
        <dbReference type="EMBL" id="OHT12975.1"/>
    </source>
</evidence>
<keyword evidence="2" id="KW-1185">Reference proteome</keyword>
<gene>
    <name evidence="1" type="ORF">TRFO_16922</name>
</gene>
<dbReference type="Proteomes" id="UP000179807">
    <property type="component" value="Unassembled WGS sequence"/>
</dbReference>
<dbReference type="RefSeq" id="XP_068366111.1">
    <property type="nucleotide sequence ID" value="XM_068499278.1"/>
</dbReference>
<reference evidence="1" key="1">
    <citation type="submission" date="2016-10" db="EMBL/GenBank/DDBJ databases">
        <authorList>
            <person name="Benchimol M."/>
            <person name="Almeida L.G."/>
            <person name="Vasconcelos A.T."/>
            <person name="Perreira-Neves A."/>
            <person name="Rosa I.A."/>
            <person name="Tasca T."/>
            <person name="Bogo M.R."/>
            <person name="de Souza W."/>
        </authorList>
    </citation>
    <scope>NUCLEOTIDE SEQUENCE [LARGE SCALE GENOMIC DNA]</scope>
    <source>
        <strain evidence="1">K</strain>
    </source>
</reference>
<protein>
    <submittedName>
        <fullName evidence="1">Uncharacterized protein</fullName>
    </submittedName>
</protein>
<evidence type="ECO:0000313" key="2">
    <source>
        <dbReference type="Proteomes" id="UP000179807"/>
    </source>
</evidence>
<dbReference type="GeneID" id="94833982"/>